<comment type="caution">
    <text evidence="1">The sequence shown here is derived from an EMBL/GenBank/DDBJ whole genome shotgun (WGS) entry which is preliminary data.</text>
</comment>
<evidence type="ECO:0000313" key="1">
    <source>
        <dbReference type="EMBL" id="CAD7013925.1"/>
    </source>
</evidence>
<accession>A0A811VDH5</accession>
<dbReference type="EMBL" id="CAJHJT010000056">
    <property type="protein sequence ID" value="CAD7013925.1"/>
    <property type="molecule type" value="Genomic_DNA"/>
</dbReference>
<sequence>MEKLNGKCICRSAPNLSADQCGGESSMHLRGFVSFGDLCRIRHVVFRFYAKVLLHSSVKAMCGDIEWRLANGEWQVASGVRRV</sequence>
<protein>
    <submittedName>
        <fullName evidence="1">(Mediterranean fruit fly) hypothetical protein</fullName>
    </submittedName>
</protein>
<reference evidence="1" key="1">
    <citation type="submission" date="2020-11" db="EMBL/GenBank/DDBJ databases">
        <authorList>
            <person name="Whitehead M."/>
        </authorList>
    </citation>
    <scope>NUCLEOTIDE SEQUENCE</scope>
    <source>
        <strain evidence="1">EGII</strain>
    </source>
</reference>
<proteinExistence type="predicted"/>
<dbReference type="Proteomes" id="UP000606786">
    <property type="component" value="Unassembled WGS sequence"/>
</dbReference>
<gene>
    <name evidence="1" type="ORF">CCAP1982_LOCUS21939</name>
</gene>
<name>A0A811VDH5_CERCA</name>
<keyword evidence="2" id="KW-1185">Reference proteome</keyword>
<dbReference type="AlphaFoldDB" id="A0A811VDH5"/>
<evidence type="ECO:0000313" key="2">
    <source>
        <dbReference type="Proteomes" id="UP000606786"/>
    </source>
</evidence>
<organism evidence="1 2">
    <name type="scientific">Ceratitis capitata</name>
    <name type="common">Mediterranean fruit fly</name>
    <name type="synonym">Tephritis capitata</name>
    <dbReference type="NCBI Taxonomy" id="7213"/>
    <lineage>
        <taxon>Eukaryota</taxon>
        <taxon>Metazoa</taxon>
        <taxon>Ecdysozoa</taxon>
        <taxon>Arthropoda</taxon>
        <taxon>Hexapoda</taxon>
        <taxon>Insecta</taxon>
        <taxon>Pterygota</taxon>
        <taxon>Neoptera</taxon>
        <taxon>Endopterygota</taxon>
        <taxon>Diptera</taxon>
        <taxon>Brachycera</taxon>
        <taxon>Muscomorpha</taxon>
        <taxon>Tephritoidea</taxon>
        <taxon>Tephritidae</taxon>
        <taxon>Ceratitis</taxon>
        <taxon>Ceratitis</taxon>
    </lineage>
</organism>